<dbReference type="Pfam" id="PF12142">
    <property type="entry name" value="PPO1_DWL"/>
    <property type="match status" value="1"/>
</dbReference>
<gene>
    <name evidence="12" type="ORF">QVD17_19348</name>
</gene>
<dbReference type="GO" id="GO:0046148">
    <property type="term" value="P:pigment biosynthetic process"/>
    <property type="evidence" value="ECO:0007669"/>
    <property type="project" value="InterPro"/>
</dbReference>
<feature type="binding site" evidence="7">
    <location>
        <position position="370"/>
    </location>
    <ligand>
        <name>Cu cation</name>
        <dbReference type="ChEBI" id="CHEBI:23378"/>
        <label>B</label>
    </ligand>
</feature>
<evidence type="ECO:0000256" key="1">
    <source>
        <dbReference type="ARBA" id="ARBA00009928"/>
    </source>
</evidence>
<feature type="binding site" evidence="7">
    <location>
        <position position="175"/>
    </location>
    <ligand>
        <name>Cu cation</name>
        <dbReference type="ChEBI" id="CHEBI:23378"/>
        <label>A</label>
    </ligand>
</feature>
<dbReference type="InterPro" id="IPR022739">
    <property type="entry name" value="Polyphenol_oxidase_cen"/>
</dbReference>
<evidence type="ECO:0000256" key="9">
    <source>
        <dbReference type="PIRSR" id="PIRSR000290-3"/>
    </source>
</evidence>
<feature type="binding site" evidence="7">
    <location>
        <position position="340"/>
    </location>
    <ligand>
        <name>Cu cation</name>
        <dbReference type="ChEBI" id="CHEBI:23378"/>
        <label>B</label>
    </ligand>
</feature>
<protein>
    <recommendedName>
        <fullName evidence="11">Tyrosinase copper-binding domain-containing protein</fullName>
    </recommendedName>
</protein>
<comment type="similarity">
    <text evidence="1">Belongs to the tyrosinase family.</text>
</comment>
<comment type="caution">
    <text evidence="12">The sequence shown here is derived from an EMBL/GenBank/DDBJ whole genome shotgun (WGS) entry which is preliminary data.</text>
</comment>
<feature type="binding site" evidence="7">
    <location>
        <position position="207"/>
    </location>
    <ligand>
        <name>Cu cation</name>
        <dbReference type="ChEBI" id="CHEBI:23378"/>
        <label>A</label>
    </ligand>
</feature>
<evidence type="ECO:0000256" key="8">
    <source>
        <dbReference type="PIRSR" id="PIRSR000290-2"/>
    </source>
</evidence>
<dbReference type="Pfam" id="PF00264">
    <property type="entry name" value="Tyrosinase"/>
    <property type="match status" value="1"/>
</dbReference>
<evidence type="ECO:0000256" key="2">
    <source>
        <dbReference type="ARBA" id="ARBA00022723"/>
    </source>
</evidence>
<dbReference type="GO" id="GO:0004097">
    <property type="term" value="F:catechol oxidase activity"/>
    <property type="evidence" value="ECO:0007669"/>
    <property type="project" value="InterPro"/>
</dbReference>
<proteinExistence type="inferred from homology"/>
<evidence type="ECO:0000256" key="3">
    <source>
        <dbReference type="ARBA" id="ARBA00022784"/>
    </source>
</evidence>
<evidence type="ECO:0000256" key="10">
    <source>
        <dbReference type="SAM" id="MobiDB-lite"/>
    </source>
</evidence>
<keyword evidence="4" id="KW-0560">Oxidoreductase</keyword>
<keyword evidence="2 7" id="KW-0479">Metal-binding</keyword>
<sequence>MSSSLFAPTTSTLTSKPPTPFNSKRAFAARTNRPHGLQVSCNVTPDNDHNHNKLIMPSIDRRNLLVGLGGLYTVTSMPAALADPITTPDIISSCKEADSGIKDVENAVRTRKCCPPNISKTIKPFVFPNEKTVRVRWPAHNGSNDQVAKYKQAMRAMRDLPDDHPHSFIQQAKIHCAYCNGGYTQVDSGFPDIDIQIHNSWLFFPYHRWYLYFYERILGKLINDPTFALPFWNWDNPSGMTIPAIFQDGNDELNPLFDIYRDARHLPPQIVDLDYGAGERDTTNEIQIACNLSTVYRDLVRNGGDTKSFFGGEYVAGDAPVANGATSVGSVEAGCHIAIHRWVGDSTQANSEDMGNLYSSGYDPLFYAHHSNVDRMWTLWKDLGIQGHTEPTDPDWLNASYVFYDENEDLVRVYNKDCININKLKYKYYEESKSVFPWRKSRPVKRSKNIEVTSNSIEDEKTIDQLTPPLSLDKVLKVRVKRPAVNRSDEEKAKANEVLLINGIKFDGEKYVKFDVFVNEKVKEGEVTTTTTPCDPEYAGGFAQIPHTGMKKMLMSSAARFGLNELLEDTNTEGEEYVTVTLVPRIGCDDVTISDIKIELVLI</sequence>
<reference evidence="12" key="1">
    <citation type="journal article" date="2023" name="bioRxiv">
        <title>Improved chromosome-level genome assembly for marigold (Tagetes erecta).</title>
        <authorList>
            <person name="Jiang F."/>
            <person name="Yuan L."/>
            <person name="Wang S."/>
            <person name="Wang H."/>
            <person name="Xu D."/>
            <person name="Wang A."/>
            <person name="Fan W."/>
        </authorList>
    </citation>
    <scope>NUCLEOTIDE SEQUENCE</scope>
    <source>
        <strain evidence="12">WSJ</strain>
        <tissue evidence="12">Leaf</tissue>
    </source>
</reference>
<dbReference type="PROSITE" id="PS00498">
    <property type="entry name" value="TYROSINASE_2"/>
    <property type="match status" value="1"/>
</dbReference>
<feature type="disulfide bond" evidence="8">
    <location>
        <begin position="94"/>
        <end position="114"/>
    </location>
</feature>
<dbReference type="PANTHER" id="PTHR11474">
    <property type="entry name" value="TYROSINASE FAMILY MEMBER"/>
    <property type="match status" value="1"/>
</dbReference>
<dbReference type="SUPFAM" id="SSF48056">
    <property type="entry name" value="Di-copper centre-containing domain"/>
    <property type="match status" value="1"/>
</dbReference>
<dbReference type="PANTHER" id="PTHR11474:SF97">
    <property type="entry name" value="CATECHOL OXIDASE"/>
    <property type="match status" value="1"/>
</dbReference>
<feature type="disulfide bond" evidence="8">
    <location>
        <begin position="113"/>
        <end position="176"/>
    </location>
</feature>
<evidence type="ECO:0000259" key="11">
    <source>
        <dbReference type="PROSITE" id="PS00498"/>
    </source>
</evidence>
<dbReference type="EMBL" id="JAUHHV010000005">
    <property type="protein sequence ID" value="KAK1424037.1"/>
    <property type="molecule type" value="Genomic_DNA"/>
</dbReference>
<evidence type="ECO:0000256" key="6">
    <source>
        <dbReference type="ARBA" id="ARBA00023157"/>
    </source>
</evidence>
<accession>A0AAD8NWV8</accession>
<organism evidence="12 13">
    <name type="scientific">Tagetes erecta</name>
    <name type="common">African marigold</name>
    <dbReference type="NCBI Taxonomy" id="13708"/>
    <lineage>
        <taxon>Eukaryota</taxon>
        <taxon>Viridiplantae</taxon>
        <taxon>Streptophyta</taxon>
        <taxon>Embryophyta</taxon>
        <taxon>Tracheophyta</taxon>
        <taxon>Spermatophyta</taxon>
        <taxon>Magnoliopsida</taxon>
        <taxon>eudicotyledons</taxon>
        <taxon>Gunneridae</taxon>
        <taxon>Pentapetalae</taxon>
        <taxon>asterids</taxon>
        <taxon>campanulids</taxon>
        <taxon>Asterales</taxon>
        <taxon>Asteraceae</taxon>
        <taxon>Asteroideae</taxon>
        <taxon>Heliantheae alliance</taxon>
        <taxon>Tageteae</taxon>
        <taxon>Tagetes</taxon>
    </lineage>
</organism>
<evidence type="ECO:0000313" key="13">
    <source>
        <dbReference type="Proteomes" id="UP001229421"/>
    </source>
</evidence>
<dbReference type="PRINTS" id="PR00092">
    <property type="entry name" value="TYROSINASE"/>
</dbReference>
<dbReference type="AlphaFoldDB" id="A0AAD8NWV8"/>
<name>A0AAD8NWV8_TARER</name>
<feature type="region of interest" description="Disordered" evidence="10">
    <location>
        <begin position="1"/>
        <end position="22"/>
    </location>
</feature>
<dbReference type="InterPro" id="IPR002227">
    <property type="entry name" value="Tyrosinase_Cu-bd"/>
</dbReference>
<dbReference type="InterPro" id="IPR050316">
    <property type="entry name" value="Tyrosinase/Hemocyanin"/>
</dbReference>
<keyword evidence="5 7" id="KW-0186">Copper</keyword>
<keyword evidence="6 8" id="KW-1015">Disulfide bond</keyword>
<comment type="cofactor">
    <cofactor evidence="7">
        <name>Cu(2+)</name>
        <dbReference type="ChEBI" id="CHEBI:29036"/>
    </cofactor>
    <text evidence="7">Binds 2 copper ions per subunit.</text>
</comment>
<dbReference type="PIRSF" id="PIRSF000290">
    <property type="entry name" value="PPO_plant"/>
    <property type="match status" value="1"/>
</dbReference>
<keyword evidence="13" id="KW-1185">Reference proteome</keyword>
<feature type="binding site" evidence="7">
    <location>
        <position position="198"/>
    </location>
    <ligand>
        <name>Cu cation</name>
        <dbReference type="ChEBI" id="CHEBI:23378"/>
        <label>A</label>
    </ligand>
</feature>
<feature type="binding site" evidence="7">
    <location>
        <position position="336"/>
    </location>
    <ligand>
        <name>Cu cation</name>
        <dbReference type="ChEBI" id="CHEBI:23378"/>
        <label>B</label>
    </ligand>
</feature>
<dbReference type="InterPro" id="IPR016213">
    <property type="entry name" value="Polyphenol_oxidase"/>
</dbReference>
<dbReference type="Gene3D" id="1.10.1280.10">
    <property type="entry name" value="Di-copper center containing domain from catechol oxidase"/>
    <property type="match status" value="1"/>
</dbReference>
<dbReference type="Pfam" id="PF12143">
    <property type="entry name" value="PPO1_KFDV"/>
    <property type="match status" value="1"/>
</dbReference>
<dbReference type="Proteomes" id="UP001229421">
    <property type="component" value="Unassembled WGS sequence"/>
</dbReference>
<feature type="cross-link" description="2'-(S-cysteinyl)-histidine (Cys-His)" evidence="9">
    <location>
        <begin position="179"/>
        <end position="198"/>
    </location>
</feature>
<evidence type="ECO:0000313" key="12">
    <source>
        <dbReference type="EMBL" id="KAK1424037.1"/>
    </source>
</evidence>
<dbReference type="InterPro" id="IPR008922">
    <property type="entry name" value="Di-copper_centre_dom_sf"/>
</dbReference>
<feature type="domain" description="Tyrosinase copper-binding" evidence="11">
    <location>
        <begin position="363"/>
        <end position="374"/>
    </location>
</feature>
<evidence type="ECO:0000256" key="7">
    <source>
        <dbReference type="PIRSR" id="PIRSR000290-1"/>
    </source>
</evidence>
<evidence type="ECO:0000256" key="5">
    <source>
        <dbReference type="ARBA" id="ARBA00023008"/>
    </source>
</evidence>
<dbReference type="GO" id="GO:0046872">
    <property type="term" value="F:metal ion binding"/>
    <property type="evidence" value="ECO:0007669"/>
    <property type="project" value="UniProtKB-KW"/>
</dbReference>
<keyword evidence="3" id="KW-0883">Thioether bond</keyword>
<dbReference type="InterPro" id="IPR022740">
    <property type="entry name" value="Polyphenol_oxidase_C"/>
</dbReference>
<evidence type="ECO:0000256" key="4">
    <source>
        <dbReference type="ARBA" id="ARBA00023002"/>
    </source>
</evidence>